<reference evidence="3 4" key="1">
    <citation type="submission" date="2018-08" db="EMBL/GenBank/DDBJ databases">
        <title>Aphanomyces genome sequencing and annotation.</title>
        <authorList>
            <person name="Minardi D."/>
            <person name="Oidtmann B."/>
            <person name="Van Der Giezen M."/>
            <person name="Studholme D.J."/>
        </authorList>
    </citation>
    <scope>NUCLEOTIDE SEQUENCE [LARGE SCALE GENOMIC DNA]</scope>
    <source>
        <strain evidence="3 4">Yx</strain>
    </source>
</reference>
<comment type="caution">
    <text evidence="3">The sequence shown here is derived from an EMBL/GenBank/DDBJ whole genome shotgun (WGS) entry which is preliminary data.</text>
</comment>
<feature type="compositionally biased region" description="Basic and acidic residues" evidence="1">
    <location>
        <begin position="23"/>
        <end position="38"/>
    </location>
</feature>
<dbReference type="InterPro" id="IPR029021">
    <property type="entry name" value="Prot-tyrosine_phosphatase-like"/>
</dbReference>
<name>A0A397AUB8_APHAT</name>
<dbReference type="CDD" id="cd14498">
    <property type="entry name" value="DSP"/>
    <property type="match status" value="1"/>
</dbReference>
<dbReference type="PROSITE" id="PS50056">
    <property type="entry name" value="TYR_PHOSPHATASE_2"/>
    <property type="match status" value="1"/>
</dbReference>
<dbReference type="PANTHER" id="PTHR46381">
    <property type="entry name" value="MKPA PROTEIN"/>
    <property type="match status" value="1"/>
</dbReference>
<dbReference type="InterPro" id="IPR000340">
    <property type="entry name" value="Dual-sp_phosphatase_cat-dom"/>
</dbReference>
<dbReference type="VEuPathDB" id="FungiDB:H257_13537"/>
<feature type="region of interest" description="Disordered" evidence="1">
    <location>
        <begin position="1"/>
        <end position="38"/>
    </location>
</feature>
<organism evidence="3 4">
    <name type="scientific">Aphanomyces astaci</name>
    <name type="common">Crayfish plague agent</name>
    <dbReference type="NCBI Taxonomy" id="112090"/>
    <lineage>
        <taxon>Eukaryota</taxon>
        <taxon>Sar</taxon>
        <taxon>Stramenopiles</taxon>
        <taxon>Oomycota</taxon>
        <taxon>Saprolegniomycetes</taxon>
        <taxon>Saprolegniales</taxon>
        <taxon>Verrucalvaceae</taxon>
        <taxon>Aphanomyces</taxon>
    </lineage>
</organism>
<evidence type="ECO:0000313" key="4">
    <source>
        <dbReference type="Proteomes" id="UP000266239"/>
    </source>
</evidence>
<accession>A0A397AUB8</accession>
<feature type="compositionally biased region" description="Polar residues" evidence="1">
    <location>
        <begin position="1"/>
        <end position="10"/>
    </location>
</feature>
<dbReference type="VEuPathDB" id="FungiDB:H257_13536"/>
<evidence type="ECO:0000313" key="3">
    <source>
        <dbReference type="EMBL" id="RHY11423.1"/>
    </source>
</evidence>
<dbReference type="SUPFAM" id="SSF52799">
    <property type="entry name" value="(Phosphotyrosine protein) phosphatases II"/>
    <property type="match status" value="1"/>
</dbReference>
<dbReference type="Proteomes" id="UP000266239">
    <property type="component" value="Unassembled WGS sequence"/>
</dbReference>
<sequence length="512" mass="57478">MGQQPSSSRDSFGIVPSEPPANADKRLPSQHVNVDDPPSRKERLAVCAPILSAIRPWLFVAGHGVVWPKQSHSLINLASEVPFLEDNPPPPHIHSVLTLALRDGATQEILPFLPRVLETVQTQANVIVMCQQGVSRSCATAIAILMCRESMSYASAFADVKAARDVCSPNAGFICQLMELHAQRQDQAKRPRVYRFVPHALHDLATNVLKPCWLTPHARIHATPAQVRRRSNGIYVYSESPLTVFLWRGQDATDANVASATTEVHLWYLHLWGETTMPSVIVEREGAESAAFLSFVQPAALDDATIDFDDVSWTEPPRTRQVEDDLAPSDGLLDSSRKPQLRVIESVDDESWELLQEYDSSDLVPNQVGWLHVPGDRDYIWLGKACNSSWTYDVLVQRVQRDPSIQAGPITISKPRPKAKATADDNVDLNTLGPILLSSDDITLIRRDREQQLNKQREYQRKHKEEEKRKRDAMAKRVQDEVVNKLVRSEVMFTLLQEHKENNKLGLSSSSR</sequence>
<dbReference type="InterPro" id="IPR020422">
    <property type="entry name" value="TYR_PHOSPHATASE_DUAL_dom"/>
</dbReference>
<gene>
    <name evidence="3" type="ORF">DYB25_003902</name>
</gene>
<dbReference type="PANTHER" id="PTHR46381:SF2">
    <property type="entry name" value="MAP KINASE PHOSPHATASE"/>
    <property type="match status" value="1"/>
</dbReference>
<dbReference type="CDD" id="cd22249">
    <property type="entry name" value="UDM1_RNF168_RNF169-like"/>
    <property type="match status" value="1"/>
</dbReference>
<feature type="domain" description="Tyrosine specific protein phosphatases" evidence="2">
    <location>
        <begin position="107"/>
        <end position="164"/>
    </location>
</feature>
<dbReference type="SMART" id="SM00195">
    <property type="entry name" value="DSPc"/>
    <property type="match status" value="1"/>
</dbReference>
<feature type="region of interest" description="Disordered" evidence="1">
    <location>
        <begin position="453"/>
        <end position="478"/>
    </location>
</feature>
<dbReference type="AlphaFoldDB" id="A0A397AUB8"/>
<dbReference type="Gene3D" id="3.90.190.10">
    <property type="entry name" value="Protein tyrosine phosphatase superfamily"/>
    <property type="match status" value="1"/>
</dbReference>
<protein>
    <recommendedName>
        <fullName evidence="2">Tyrosine specific protein phosphatases domain-containing protein</fullName>
    </recommendedName>
</protein>
<evidence type="ECO:0000259" key="2">
    <source>
        <dbReference type="PROSITE" id="PS50056"/>
    </source>
</evidence>
<evidence type="ECO:0000256" key="1">
    <source>
        <dbReference type="SAM" id="MobiDB-lite"/>
    </source>
</evidence>
<dbReference type="Pfam" id="PF00782">
    <property type="entry name" value="DSPc"/>
    <property type="match status" value="1"/>
</dbReference>
<proteinExistence type="predicted"/>
<dbReference type="InterPro" id="IPR000387">
    <property type="entry name" value="Tyr_Pase_dom"/>
</dbReference>
<dbReference type="EMBL" id="QUTA01006371">
    <property type="protein sequence ID" value="RHY11423.1"/>
    <property type="molecule type" value="Genomic_DNA"/>
</dbReference>